<feature type="region of interest" description="Disordered" evidence="1">
    <location>
        <begin position="1"/>
        <end position="184"/>
    </location>
</feature>
<keyword evidence="3" id="KW-1185">Reference proteome</keyword>
<dbReference type="HOGENOM" id="CLU_1467390_0_0_11"/>
<dbReference type="PATRIC" id="fig|477245.3.peg.5513"/>
<dbReference type="AlphaFoldDB" id="A0A0C5G7U5"/>
<reference evidence="2 3" key="1">
    <citation type="submission" date="2015-02" db="EMBL/GenBank/DDBJ databases">
        <title>Genome sequence of thermotolerant Streptomyces cyaneogriseus subsp. Noncyanogenus NMWT1, the producer of nematocidal antibiotics nemadectin.</title>
        <authorList>
            <person name="Wang H."/>
            <person name="Li C."/>
            <person name="Xiang W."/>
            <person name="Wang X."/>
        </authorList>
    </citation>
    <scope>NUCLEOTIDE SEQUENCE [LARGE SCALE GENOMIC DNA]</scope>
    <source>
        <strain evidence="2 3">NMWT 1</strain>
    </source>
</reference>
<feature type="compositionally biased region" description="Basic residues" evidence="1">
    <location>
        <begin position="149"/>
        <end position="163"/>
    </location>
</feature>
<dbReference type="EMBL" id="CP010849">
    <property type="protein sequence ID" value="AJP04409.1"/>
    <property type="molecule type" value="Genomic_DNA"/>
</dbReference>
<dbReference type="Proteomes" id="UP000032234">
    <property type="component" value="Chromosome"/>
</dbReference>
<gene>
    <name evidence="2" type="ORF">TU94_26055</name>
</gene>
<accession>A0A0C5G7U5</accession>
<protein>
    <submittedName>
        <fullName evidence="2">Uncharacterized protein</fullName>
    </submittedName>
</protein>
<organism evidence="2 3">
    <name type="scientific">Streptomyces cyaneogriseus subsp. noncyanogenus</name>
    <dbReference type="NCBI Taxonomy" id="477245"/>
    <lineage>
        <taxon>Bacteria</taxon>
        <taxon>Bacillati</taxon>
        <taxon>Actinomycetota</taxon>
        <taxon>Actinomycetes</taxon>
        <taxon>Kitasatosporales</taxon>
        <taxon>Streptomycetaceae</taxon>
        <taxon>Streptomyces</taxon>
    </lineage>
</organism>
<evidence type="ECO:0000256" key="1">
    <source>
        <dbReference type="SAM" id="MobiDB-lite"/>
    </source>
</evidence>
<evidence type="ECO:0000313" key="3">
    <source>
        <dbReference type="Proteomes" id="UP000032234"/>
    </source>
</evidence>
<evidence type="ECO:0000313" key="2">
    <source>
        <dbReference type="EMBL" id="AJP04409.1"/>
    </source>
</evidence>
<feature type="compositionally biased region" description="Gly residues" evidence="1">
    <location>
        <begin position="15"/>
        <end position="26"/>
    </location>
</feature>
<sequence>MRSGAADRLPRRQEGGPGAAGEGDQAGPGQRADQRPAGARERAQQGRQGRGQTGERTGHEQGDREGVGEAEGEHDGALAVPVREPPHQRAAGHLADGERTAGQSGRGERAAGPGDEQDAAEPDGGRGQPFQERHHRQQRPGQAGDLPVRLRRAAPPRASRRSKPATPAYPRGGADDTKDGGAGT</sequence>
<dbReference type="KEGG" id="scw:TU94_26055"/>
<name>A0A0C5G7U5_9ACTN</name>
<dbReference type="STRING" id="477245.TU94_26055"/>
<feature type="compositionally biased region" description="Basic and acidic residues" evidence="1">
    <location>
        <begin position="56"/>
        <end position="76"/>
    </location>
</feature>
<proteinExistence type="predicted"/>
<feature type="compositionally biased region" description="Basic and acidic residues" evidence="1">
    <location>
        <begin position="173"/>
        <end position="184"/>
    </location>
</feature>
<feature type="compositionally biased region" description="Basic and acidic residues" evidence="1">
    <location>
        <begin position="32"/>
        <end position="44"/>
    </location>
</feature>